<organism evidence="4 5">
    <name type="scientific">Aliiruegeria lutimaris</name>
    <dbReference type="NCBI Taxonomy" id="571298"/>
    <lineage>
        <taxon>Bacteria</taxon>
        <taxon>Pseudomonadati</taxon>
        <taxon>Pseudomonadota</taxon>
        <taxon>Alphaproteobacteria</taxon>
        <taxon>Rhodobacterales</taxon>
        <taxon>Roseobacteraceae</taxon>
        <taxon>Aliiruegeria</taxon>
    </lineage>
</organism>
<dbReference type="InterPro" id="IPR011970">
    <property type="entry name" value="MltB_2"/>
</dbReference>
<dbReference type="Gene3D" id="1.10.530.10">
    <property type="match status" value="1"/>
</dbReference>
<dbReference type="PANTHER" id="PTHR30163">
    <property type="entry name" value="MEMBRANE-BOUND LYTIC MUREIN TRANSGLYCOSYLASE B"/>
    <property type="match status" value="1"/>
</dbReference>
<evidence type="ECO:0000259" key="3">
    <source>
        <dbReference type="Pfam" id="PF13406"/>
    </source>
</evidence>
<dbReference type="OrthoDB" id="9808544at2"/>
<evidence type="ECO:0000259" key="2">
    <source>
        <dbReference type="Pfam" id="PF01471"/>
    </source>
</evidence>
<dbReference type="STRING" id="571298.SAMN04488026_102524"/>
<dbReference type="SUPFAM" id="SSF53955">
    <property type="entry name" value="Lysozyme-like"/>
    <property type="match status" value="1"/>
</dbReference>
<dbReference type="Gene3D" id="1.10.101.10">
    <property type="entry name" value="PGBD-like superfamily/PGBD"/>
    <property type="match status" value="1"/>
</dbReference>
<dbReference type="InterPro" id="IPR023346">
    <property type="entry name" value="Lysozyme-like_dom_sf"/>
</dbReference>
<dbReference type="InterPro" id="IPR031304">
    <property type="entry name" value="SLT_2"/>
</dbReference>
<dbReference type="Proteomes" id="UP000199382">
    <property type="component" value="Unassembled WGS sequence"/>
</dbReference>
<dbReference type="InterPro" id="IPR036365">
    <property type="entry name" value="PGBD-like_sf"/>
</dbReference>
<dbReference type="RefSeq" id="WP_093156627.1">
    <property type="nucleotide sequence ID" value="NZ_FNEK01000025.1"/>
</dbReference>
<dbReference type="InterPro" id="IPR036366">
    <property type="entry name" value="PGBDSf"/>
</dbReference>
<dbReference type="NCBIfam" id="TIGR02283">
    <property type="entry name" value="MltB_2"/>
    <property type="match status" value="1"/>
</dbReference>
<reference evidence="4 5" key="1">
    <citation type="submission" date="2016-10" db="EMBL/GenBank/DDBJ databases">
        <authorList>
            <person name="de Groot N.N."/>
        </authorList>
    </citation>
    <scope>NUCLEOTIDE SEQUENCE [LARGE SCALE GENOMIC DNA]</scope>
    <source>
        <strain evidence="4 5">DSM 25294</strain>
    </source>
</reference>
<dbReference type="InterPro" id="IPR002477">
    <property type="entry name" value="Peptidoglycan-bd-like"/>
</dbReference>
<proteinExistence type="predicted"/>
<accession>A0A1G8X0H2</accession>
<feature type="domain" description="Peptidoglycan binding-like" evidence="2">
    <location>
        <begin position="335"/>
        <end position="391"/>
    </location>
</feature>
<sequence>MKRMIASLLLAQMATAAVAEIPCGGSFADFTAAMKAEAISRGHTPASVDAFFRGTAQDPKVLRADRAQGIFQLPFIDFSRRVISQNRIQNGQANLRKHAATFERVQLEYGVSPGVLLAFWALETDYGAVQGNFNTLNSLLTLSHDCRRPELFQPQVYAALELFERGDFVPATTTGAWAGEIGMVQMLPRDILENGVDGDGDGKVSLKTSVPDALLSGGAMLQDLGWRPNEPWLQEVRVPRGLDWSRTGLDHPLPASEWAALGVTPRSGALAAPDLPASLLLPQGRNGPAFLAYPNFNVYFEWNQSFTYVLTAAYFATRLEGAPVYEAGSPAPALSGEQIQSLQRKLESRGYDVGGIDGILGSRTRAAVQAEQVRLGLPADAWPTSELLGAL</sequence>
<keyword evidence="5" id="KW-1185">Reference proteome</keyword>
<feature type="domain" description="Transglycosylase SLT" evidence="3">
    <location>
        <begin position="27"/>
        <end position="316"/>
    </location>
</feature>
<gene>
    <name evidence="4" type="ORF">SAMN04488026_102524</name>
</gene>
<evidence type="ECO:0000313" key="4">
    <source>
        <dbReference type="EMBL" id="SDJ83827.1"/>
    </source>
</evidence>
<dbReference type="Pfam" id="PF01471">
    <property type="entry name" value="PG_binding_1"/>
    <property type="match status" value="1"/>
</dbReference>
<name>A0A1G8X0H2_9RHOB</name>
<dbReference type="PANTHER" id="PTHR30163:SF8">
    <property type="entry name" value="LYTIC MUREIN TRANSGLYCOSYLASE"/>
    <property type="match status" value="1"/>
</dbReference>
<dbReference type="Gene3D" id="1.10.8.350">
    <property type="entry name" value="Bacterial muramidase"/>
    <property type="match status" value="1"/>
</dbReference>
<dbReference type="GO" id="GO:0009253">
    <property type="term" value="P:peptidoglycan catabolic process"/>
    <property type="evidence" value="ECO:0007669"/>
    <property type="project" value="TreeGrafter"/>
</dbReference>
<protein>
    <submittedName>
        <fullName evidence="4">Lytic murein transglycosylase</fullName>
    </submittedName>
</protein>
<keyword evidence="1" id="KW-0732">Signal</keyword>
<dbReference type="Pfam" id="PF13406">
    <property type="entry name" value="SLT_2"/>
    <property type="match status" value="1"/>
</dbReference>
<feature type="signal peptide" evidence="1">
    <location>
        <begin position="1"/>
        <end position="19"/>
    </location>
</feature>
<dbReference type="EMBL" id="FNEK01000025">
    <property type="protein sequence ID" value="SDJ83827.1"/>
    <property type="molecule type" value="Genomic_DNA"/>
</dbReference>
<evidence type="ECO:0000313" key="5">
    <source>
        <dbReference type="Proteomes" id="UP000199382"/>
    </source>
</evidence>
<dbReference type="SUPFAM" id="SSF47090">
    <property type="entry name" value="PGBD-like"/>
    <property type="match status" value="1"/>
</dbReference>
<dbReference type="GO" id="GO:0008933">
    <property type="term" value="F:peptidoglycan lytic transglycosylase activity"/>
    <property type="evidence" value="ECO:0007669"/>
    <property type="project" value="TreeGrafter"/>
</dbReference>
<evidence type="ECO:0000256" key="1">
    <source>
        <dbReference type="SAM" id="SignalP"/>
    </source>
</evidence>
<dbReference type="AlphaFoldDB" id="A0A1G8X0H2"/>
<feature type="chain" id="PRO_5011787325" evidence="1">
    <location>
        <begin position="20"/>
        <end position="391"/>
    </location>
</feature>
<dbReference type="InterPro" id="IPR043426">
    <property type="entry name" value="MltB-like"/>
</dbReference>